<proteinExistence type="predicted"/>
<protein>
    <submittedName>
        <fullName evidence="2">Uncharacterized protein</fullName>
    </submittedName>
</protein>
<accession>A0ABN9PHI5</accession>
<evidence type="ECO:0000256" key="1">
    <source>
        <dbReference type="SAM" id="MobiDB-lite"/>
    </source>
</evidence>
<feature type="compositionally biased region" description="Basic and acidic residues" evidence="1">
    <location>
        <begin position="1079"/>
        <end position="1097"/>
    </location>
</feature>
<keyword evidence="3" id="KW-1185">Reference proteome</keyword>
<gene>
    <name evidence="2" type="ORF">PCOR1329_LOCUS2081</name>
</gene>
<dbReference type="EMBL" id="CAUYUJ010000514">
    <property type="protein sequence ID" value="CAK0791014.1"/>
    <property type="molecule type" value="Genomic_DNA"/>
</dbReference>
<evidence type="ECO:0000313" key="2">
    <source>
        <dbReference type="EMBL" id="CAK0791014.1"/>
    </source>
</evidence>
<sequence>MFPSAAPVSGGWRGPLTETPVDRDASTGPPNREVFDMLGQSGRQRDIFPLPPLCRDRAGAAGRRDLSRVTRRRGEAAKHILDWGDDCIDALNDLHGHQDRPAVPANAGQRHAVEHVESRVRALGKPPPEAGFREGALRELLAGTGIYQTGDLSSRRPYVKESISWPSPDVQPVPLCACLGEAESEWLGRWQSTLLRPDQPTSAERAEFCPRGPFFDPSLFSKPLLYADFVAKLMGQCIEDGKAGVVVDEEGALAVAGYVDNYAALGRSPAIVDRAALAVTRVLTDKGLLTHDEEPAARDATFAPVDSINDPDKALENLLVDNPVVFDEVPMGFLKSDTWKVVHASKAAVERARNAQQVAASAVQTFGLSVLESAAIRPNTQRQYQDRLATLVLFCRTYHLDWDSWETLDNAVTALLNHQFLDGKCSDLGTQLIAALAHVYPRHLVAPVSAAGASYASWGLLLHDFELGQLSKTGTSDDAVLIDQATRLLRELQEVHSDIFGFGNFVMTHFTGLVEHGLTGPLFDQAPASVSVTHLIHGGDVGAHLGKRFAASLGRAVRLRSLLFLELFGGCGRVAASAQAMGYAALSLDINGSPLENHLTPTFLNRILGWIASGAIAGIWLGTPCSTWTRALRVQLRTAEYPVGRGLSTGLALYAASQGAARCPECTCAPQLHCPELRCDCSGLQGSSSQGPGPWSAALVCAASGLVGACSAVLAFWRLSGRSLGPRDAAPATGGEADFEEQAWAQPGDFIGVQCNIGGVALMHERLVVLAPPGRPDNASIVTPDDDDYEEKYVGSADALRWDVFPGGAAGGVMPWAPGARYYRLRSLPTPATILAAAAAAAGRLGPPAPPGPIVGNAGRRPIGAPAAAPLGGLAPPGVGPAAAPIACVAGLVAALGGPAAAPGAPLPLLPAAAAPPGGVPPPAPAPAPLLALAAPRRIGFGDAVERMVEHQWPDWPITGPRTTLWVCQFMKDNGLSPLGRHSKWRSEGRLALTDGGVAEHERCCSLLEQMVCFDQLNVPDVAAAEMICQSIQSLDSHLFYGTSSNRGNACVHPQLLAHVGAELSKEYAVAKERRKARGERQSARTPGNEDKKGNKDKDKQTCLKFLEDCYLGMGAMPSEPGFCEEALRELLSGSAVYSDDGGARVPYSKELVSWPEVGSSPADLLGCLTQVYSFARKKSGRLRIVFDTRYAGAFFHPAPPTRLPTAAAVSSVESGSSPLCVTSGDLDNAFYRLLPMSGLEDYFTWPRLSSTPAGITELDGAILPAGASLVPCLTMLPMGWSWAMHFCQAVTMRAISVAGFSDSQIVEDGRTSVPLLTPTATAAACYVDNFYVFGHDPPLVTRRRDDVSAVLRSWGLAVHEETDAATDAVLVGLELRQGRWLSVKRRNLWRLRAALDTVLRRGCCSSKMLEVLVGHVTWACLIRRGLLCVLSAVYPHRAAGLPTTSRMRGSVREELWSVRSLLPLPQKDLSSPWHDIVGVSGASDLGVGVAARSAQPSVAAQHGRQCERRRCRVHGAERARERVLQPQPLPSSTSGTAPLPTGLRGLDFAGLESFIRVHPREFMEAPREFFDGARWAPVIATRVTVPDNILGSEGDACILGIKHILRSRAAFGKHILLFVDNVPLVAATRRPSGGLSVLERTAVRPGTERLYQVHLRAFLQLCLVMAIDWASEAAMDLALVTYLNSMHFEGRAPNEGSVLLAALALPRATRCLAGWRRRVPTKMRLPLPRRAAFAIAGALAAWGQPRMGLFIMVSFAAYLRPQEAFRLAGRHLAPPVAHLGQAPTPRALLLHDSDLQLPGKTNLWDESVLLDQAPWLEPALEALRTAAGEGPAWDVQPTSIARLFVDACHALGLMHLQPHLYSLRHGGASEDLLSGARTAGQVMRRGRWTTLASLRRCGKETRLLWGAAKVDPDVLLFGEVAEQNFLDALRGGPALPLVMRAVPEALRQRLLAGPGAPAAKRARRCCLFLELFAGCGRISQRVRDMGHGRLDMDIAQGAVEDHLSSTFESVVRGWLLSKAIVGLWLGTPCTSWSQRYTGVVKAFRGSFGWLKCPDVSDKYSGRKWVEFNVKGLSNHEMANEDDVKQVRTYPEALGEAANLLALRDELNV</sequence>
<name>A0ABN9PHI5_9DINO</name>
<feature type="region of interest" description="Disordered" evidence="1">
    <location>
        <begin position="1071"/>
        <end position="1097"/>
    </location>
</feature>
<reference evidence="2" key="1">
    <citation type="submission" date="2023-10" db="EMBL/GenBank/DDBJ databases">
        <authorList>
            <person name="Chen Y."/>
            <person name="Shah S."/>
            <person name="Dougan E. K."/>
            <person name="Thang M."/>
            <person name="Chan C."/>
        </authorList>
    </citation>
    <scope>NUCLEOTIDE SEQUENCE [LARGE SCALE GENOMIC DNA]</scope>
</reference>
<dbReference type="Proteomes" id="UP001189429">
    <property type="component" value="Unassembled WGS sequence"/>
</dbReference>
<feature type="region of interest" description="Disordered" evidence="1">
    <location>
        <begin position="1"/>
        <end position="31"/>
    </location>
</feature>
<comment type="caution">
    <text evidence="2">The sequence shown here is derived from an EMBL/GenBank/DDBJ whole genome shotgun (WGS) entry which is preliminary data.</text>
</comment>
<organism evidence="2 3">
    <name type="scientific">Prorocentrum cordatum</name>
    <dbReference type="NCBI Taxonomy" id="2364126"/>
    <lineage>
        <taxon>Eukaryota</taxon>
        <taxon>Sar</taxon>
        <taxon>Alveolata</taxon>
        <taxon>Dinophyceae</taxon>
        <taxon>Prorocentrales</taxon>
        <taxon>Prorocentraceae</taxon>
        <taxon>Prorocentrum</taxon>
    </lineage>
</organism>
<evidence type="ECO:0000313" key="3">
    <source>
        <dbReference type="Proteomes" id="UP001189429"/>
    </source>
</evidence>